<evidence type="ECO:0000256" key="9">
    <source>
        <dbReference type="ARBA" id="ARBA00023180"/>
    </source>
</evidence>
<evidence type="ECO:0000256" key="2">
    <source>
        <dbReference type="ARBA" id="ARBA00022559"/>
    </source>
</evidence>
<feature type="binding site" evidence="14">
    <location>
        <position position="79"/>
    </location>
    <ligand>
        <name>Ca(2+)</name>
        <dbReference type="ChEBI" id="CHEBI:29108"/>
        <label>1</label>
    </ligand>
</feature>
<feature type="binding site" evidence="14">
    <location>
        <position position="77"/>
    </location>
    <ligand>
        <name>Ca(2+)</name>
        <dbReference type="ChEBI" id="CHEBI:29108"/>
        <label>1</label>
    </ligand>
</feature>
<dbReference type="EC" id="1.11.1.7" evidence="17"/>
<feature type="disulfide bond" evidence="16">
    <location>
        <begin position="206"/>
        <end position="213"/>
    </location>
</feature>
<keyword evidence="6 17" id="KW-0560">Oxidoreductase</keyword>
<dbReference type="GO" id="GO:0046872">
    <property type="term" value="F:metal ion binding"/>
    <property type="evidence" value="ECO:0007669"/>
    <property type="project" value="UniProtKB-UniRule"/>
</dbReference>
<comment type="caution">
    <text evidence="19">The sequence shown here is derived from an EMBL/GenBank/DDBJ whole genome shotgun (WGS) entry which is preliminary data.</text>
</comment>
<evidence type="ECO:0000256" key="11">
    <source>
        <dbReference type="ARBA" id="ARBA00023324"/>
    </source>
</evidence>
<comment type="subcellular location">
    <subcellularLocation>
        <location evidence="17">Secreted</location>
    </subcellularLocation>
</comment>
<dbReference type="GO" id="GO:0005576">
    <property type="term" value="C:extracellular region"/>
    <property type="evidence" value="ECO:0007669"/>
    <property type="project" value="UniProtKB-SubCell"/>
</dbReference>
<comment type="similarity">
    <text evidence="17">Belongs to the peroxidase family. Classical plant (class III) peroxidase subfamily.</text>
</comment>
<feature type="disulfide bond" evidence="16">
    <location>
        <begin position="73"/>
        <end position="78"/>
    </location>
</feature>
<dbReference type="Pfam" id="PF00141">
    <property type="entry name" value="peroxidase"/>
    <property type="match status" value="1"/>
</dbReference>
<dbReference type="Proteomes" id="UP001231189">
    <property type="component" value="Unassembled WGS sequence"/>
</dbReference>
<feature type="domain" description="Plant heme peroxidase family profile" evidence="18">
    <location>
        <begin position="30"/>
        <end position="283"/>
    </location>
</feature>
<dbReference type="PANTHER" id="PTHR31388">
    <property type="entry name" value="PEROXIDASE 72-RELATED"/>
    <property type="match status" value="1"/>
</dbReference>
<gene>
    <name evidence="19" type="ORF">QYE76_003423</name>
</gene>
<reference evidence="19" key="1">
    <citation type="submission" date="2023-07" db="EMBL/GenBank/DDBJ databases">
        <title>A chromosome-level genome assembly of Lolium multiflorum.</title>
        <authorList>
            <person name="Chen Y."/>
            <person name="Copetti D."/>
            <person name="Kolliker R."/>
            <person name="Studer B."/>
        </authorList>
    </citation>
    <scope>NUCLEOTIDE SEQUENCE</scope>
    <source>
        <strain evidence="19">02402/16</strain>
        <tissue evidence="19">Leaf</tissue>
    </source>
</reference>
<feature type="binding site" evidence="14">
    <location>
        <position position="95"/>
    </location>
    <ligand>
        <name>Ca(2+)</name>
        <dbReference type="ChEBI" id="CHEBI:29108"/>
        <label>1</label>
    </ligand>
</feature>
<dbReference type="InterPro" id="IPR002016">
    <property type="entry name" value="Haem_peroxidase"/>
</dbReference>
<keyword evidence="17" id="KW-0732">Signal</keyword>
<dbReference type="PANTHER" id="PTHR31388:SF38">
    <property type="entry name" value="PEROXIDASE"/>
    <property type="match status" value="1"/>
</dbReference>
<dbReference type="InterPro" id="IPR010255">
    <property type="entry name" value="Haem_peroxidase_sf"/>
</dbReference>
<dbReference type="GO" id="GO:0006979">
    <property type="term" value="P:response to oxidative stress"/>
    <property type="evidence" value="ECO:0007669"/>
    <property type="project" value="UniProtKB-UniRule"/>
</dbReference>
<evidence type="ECO:0000256" key="1">
    <source>
        <dbReference type="ARBA" id="ARBA00000189"/>
    </source>
</evidence>
<evidence type="ECO:0000256" key="14">
    <source>
        <dbReference type="PIRSR" id="PIRSR600823-3"/>
    </source>
</evidence>
<organism evidence="19 20">
    <name type="scientific">Lolium multiflorum</name>
    <name type="common">Italian ryegrass</name>
    <name type="synonym">Lolium perenne subsp. multiflorum</name>
    <dbReference type="NCBI Taxonomy" id="4521"/>
    <lineage>
        <taxon>Eukaryota</taxon>
        <taxon>Viridiplantae</taxon>
        <taxon>Streptophyta</taxon>
        <taxon>Embryophyta</taxon>
        <taxon>Tracheophyta</taxon>
        <taxon>Spermatophyta</taxon>
        <taxon>Magnoliopsida</taxon>
        <taxon>Liliopsida</taxon>
        <taxon>Poales</taxon>
        <taxon>Poaceae</taxon>
        <taxon>BOP clade</taxon>
        <taxon>Pooideae</taxon>
        <taxon>Poodae</taxon>
        <taxon>Poeae</taxon>
        <taxon>Poeae Chloroplast Group 2 (Poeae type)</taxon>
        <taxon>Loliodinae</taxon>
        <taxon>Loliinae</taxon>
        <taxon>Lolium</taxon>
    </lineage>
</organism>
<dbReference type="Gene3D" id="1.10.520.10">
    <property type="match status" value="1"/>
</dbReference>
<name>A0AAD8RQ39_LOLMU</name>
<comment type="cofactor">
    <cofactor evidence="14 17">
        <name>Ca(2+)</name>
        <dbReference type="ChEBI" id="CHEBI:29108"/>
    </cofactor>
    <text evidence="14 17">Binds 2 calcium ions per subunit.</text>
</comment>
<dbReference type="PROSITE" id="PS50873">
    <property type="entry name" value="PEROXIDASE_4"/>
    <property type="match status" value="1"/>
</dbReference>
<keyword evidence="17" id="KW-0964">Secreted</keyword>
<keyword evidence="7 14" id="KW-0408">Iron</keyword>
<feature type="site" description="Transition state stabilizer" evidence="15">
    <location>
        <position position="67"/>
    </location>
</feature>
<evidence type="ECO:0000259" key="18">
    <source>
        <dbReference type="PROSITE" id="PS50873"/>
    </source>
</evidence>
<dbReference type="InterPro" id="IPR000823">
    <property type="entry name" value="Peroxidase_pln"/>
</dbReference>
<evidence type="ECO:0000256" key="7">
    <source>
        <dbReference type="ARBA" id="ARBA00023004"/>
    </source>
</evidence>
<evidence type="ECO:0000256" key="8">
    <source>
        <dbReference type="ARBA" id="ARBA00023157"/>
    </source>
</evidence>
<comment type="catalytic activity">
    <reaction evidence="1 17">
        <text>2 a phenolic donor + H2O2 = 2 a phenolic radical donor + 2 H2O</text>
        <dbReference type="Rhea" id="RHEA:56136"/>
        <dbReference type="ChEBI" id="CHEBI:15377"/>
        <dbReference type="ChEBI" id="CHEBI:16240"/>
        <dbReference type="ChEBI" id="CHEBI:139520"/>
        <dbReference type="ChEBI" id="CHEBI:139521"/>
        <dbReference type="EC" id="1.11.1.7"/>
    </reaction>
</comment>
<evidence type="ECO:0000256" key="16">
    <source>
        <dbReference type="PIRSR" id="PIRSR600823-5"/>
    </source>
</evidence>
<feature type="binding site" evidence="14">
    <location>
        <position position="234"/>
    </location>
    <ligand>
        <name>Ca(2+)</name>
        <dbReference type="ChEBI" id="CHEBI:29108"/>
        <label>2</label>
    </ligand>
</feature>
<evidence type="ECO:0000313" key="19">
    <source>
        <dbReference type="EMBL" id="KAK1629108.1"/>
    </source>
</evidence>
<dbReference type="CDD" id="cd00693">
    <property type="entry name" value="secretory_peroxidase"/>
    <property type="match status" value="1"/>
</dbReference>
<feature type="disulfide bond" evidence="16">
    <location>
        <begin position="40"/>
        <end position="122"/>
    </location>
</feature>
<dbReference type="GO" id="GO:0020037">
    <property type="term" value="F:heme binding"/>
    <property type="evidence" value="ECO:0007669"/>
    <property type="project" value="UniProtKB-UniRule"/>
</dbReference>
<keyword evidence="10" id="KW-0873">Pyrrolidone carboxylic acid</keyword>
<evidence type="ECO:0000256" key="15">
    <source>
        <dbReference type="PIRSR" id="PIRSR600823-4"/>
    </source>
</evidence>
<evidence type="ECO:0000256" key="12">
    <source>
        <dbReference type="PIRSR" id="PIRSR600823-1"/>
    </source>
</evidence>
<evidence type="ECO:0000256" key="3">
    <source>
        <dbReference type="ARBA" id="ARBA00022617"/>
    </source>
</evidence>
<feature type="binding site" evidence="14">
    <location>
        <position position="229"/>
    </location>
    <ligand>
        <name>Ca(2+)</name>
        <dbReference type="ChEBI" id="CHEBI:29108"/>
        <label>2</label>
    </ligand>
</feature>
<keyword evidence="3 17" id="KW-0349">Heme</keyword>
<keyword evidence="20" id="KW-1185">Reference proteome</keyword>
<comment type="cofactor">
    <cofactor evidence="14 17">
        <name>heme b</name>
        <dbReference type="ChEBI" id="CHEBI:60344"/>
    </cofactor>
    <text evidence="14 17">Binds 1 heme b (iron(II)-protoporphyrin IX) group per subunit.</text>
</comment>
<feature type="binding site" evidence="14">
    <location>
        <position position="72"/>
    </location>
    <ligand>
        <name>Ca(2+)</name>
        <dbReference type="ChEBI" id="CHEBI:29108"/>
        <label>1</label>
    </ligand>
</feature>
<evidence type="ECO:0000256" key="6">
    <source>
        <dbReference type="ARBA" id="ARBA00023002"/>
    </source>
</evidence>
<feature type="binding site" evidence="14">
    <location>
        <position position="200"/>
    </location>
    <ligand>
        <name>Ca(2+)</name>
        <dbReference type="ChEBI" id="CHEBI:29108"/>
        <label>2</label>
    </ligand>
</feature>
<proteinExistence type="inferred from homology"/>
<evidence type="ECO:0000313" key="20">
    <source>
        <dbReference type="Proteomes" id="UP001231189"/>
    </source>
</evidence>
<evidence type="ECO:0000256" key="4">
    <source>
        <dbReference type="ARBA" id="ARBA00022723"/>
    </source>
</evidence>
<dbReference type="InterPro" id="IPR033905">
    <property type="entry name" value="Secretory_peroxidase"/>
</dbReference>
<feature type="binding site" description="axial binding residue" evidence="14">
    <location>
        <position position="199"/>
    </location>
    <ligand>
        <name>heme b</name>
        <dbReference type="ChEBI" id="CHEBI:60344"/>
    </ligand>
    <ligandPart>
        <name>Fe</name>
        <dbReference type="ChEBI" id="CHEBI:18248"/>
    </ligandPart>
</feature>
<accession>A0AAD8RQ39</accession>
<evidence type="ECO:0000256" key="13">
    <source>
        <dbReference type="PIRSR" id="PIRSR600823-2"/>
    </source>
</evidence>
<evidence type="ECO:0000256" key="5">
    <source>
        <dbReference type="ARBA" id="ARBA00022837"/>
    </source>
</evidence>
<dbReference type="GO" id="GO:0140825">
    <property type="term" value="F:lactoperoxidase activity"/>
    <property type="evidence" value="ECO:0007669"/>
    <property type="project" value="UniProtKB-EC"/>
</dbReference>
<keyword evidence="8 16" id="KW-1015">Disulfide bond</keyword>
<dbReference type="PRINTS" id="PR00458">
    <property type="entry name" value="PEROXIDASE"/>
</dbReference>
<feature type="binding site" evidence="14">
    <location>
        <position position="81"/>
    </location>
    <ligand>
        <name>Ca(2+)</name>
        <dbReference type="ChEBI" id="CHEBI:29108"/>
        <label>1</label>
    </ligand>
</feature>
<feature type="chain" id="PRO_5041772216" description="Peroxidase" evidence="17">
    <location>
        <begin position="30"/>
        <end position="283"/>
    </location>
</feature>
<dbReference type="FunFam" id="1.10.520.10:FF:000009">
    <property type="entry name" value="Peroxidase"/>
    <property type="match status" value="1"/>
</dbReference>
<keyword evidence="2 17" id="KW-0575">Peroxidase</keyword>
<feature type="signal peptide" evidence="17">
    <location>
        <begin position="1"/>
        <end position="29"/>
    </location>
</feature>
<feature type="binding site" evidence="14">
    <location>
        <position position="75"/>
    </location>
    <ligand>
        <name>Ca(2+)</name>
        <dbReference type="ChEBI" id="CHEBI:29108"/>
        <label>1</label>
    </ligand>
</feature>
<evidence type="ECO:0000256" key="10">
    <source>
        <dbReference type="ARBA" id="ARBA00023283"/>
    </source>
</evidence>
<dbReference type="AlphaFoldDB" id="A0AAD8RQ39"/>
<dbReference type="PRINTS" id="PR00461">
    <property type="entry name" value="PLPEROXIDASE"/>
</dbReference>
<keyword evidence="9" id="KW-0325">Glycoprotein</keyword>
<evidence type="ECO:0000256" key="17">
    <source>
        <dbReference type="RuleBase" id="RU362060"/>
    </source>
</evidence>
<comment type="function">
    <text evidence="17">Removal of H(2)O(2), oxidation of toxic reductants, biosynthesis and degradation of lignin, suberization, auxin catabolism, response to environmental stresses such as wounding, pathogen attack and oxidative stress.</text>
</comment>
<keyword evidence="5 14" id="KW-0106">Calcium</keyword>
<dbReference type="Gene3D" id="1.10.420.10">
    <property type="entry name" value="Peroxidase, domain 2"/>
    <property type="match status" value="2"/>
</dbReference>
<sequence>MATSSCFSVRCNLLLAAALVLVLSSGVRAGLSPSHYDGSCPSTRDTVRRVIQDARVADARIPASLIRLHFHDCFVNGCDGSVLLDDDLQSGIMSEKNVPANDRSARGFNVINDIKNALEKVCPSTVSCADILTLAAEISVELAGGPYWDVPLGRRDGTTTNIEAANNLPSPFDPLETLQEKFRNFVLDHTDLVALQGAHTFGRAQCQFTRRNCTAGQDEGALVNLDGVTPDVFDNKYYGNLLQGQAILLSDQVLYMRGWFASTSSSIGLTMPLSFPLLPNMSE</sequence>
<feature type="binding site" evidence="13">
    <location>
        <position position="169"/>
    </location>
    <ligand>
        <name>substrate</name>
    </ligand>
</feature>
<feature type="active site" description="Proton acceptor" evidence="12">
    <location>
        <position position="71"/>
    </location>
</feature>
<dbReference type="GO" id="GO:0042744">
    <property type="term" value="P:hydrogen peroxide catabolic process"/>
    <property type="evidence" value="ECO:0007669"/>
    <property type="project" value="UniProtKB-KW"/>
</dbReference>
<dbReference type="SUPFAM" id="SSF48113">
    <property type="entry name" value="Heme-dependent peroxidases"/>
    <property type="match status" value="1"/>
</dbReference>
<protein>
    <recommendedName>
        <fullName evidence="17">Peroxidase</fullName>
        <ecNumber evidence="17">1.11.1.7</ecNumber>
    </recommendedName>
</protein>
<keyword evidence="11 17" id="KW-0376">Hydrogen peroxide</keyword>
<feature type="binding site" evidence="14">
    <location>
        <position position="226"/>
    </location>
    <ligand>
        <name>Ca(2+)</name>
        <dbReference type="ChEBI" id="CHEBI:29108"/>
        <label>2</label>
    </ligand>
</feature>
<dbReference type="EMBL" id="JAUUTY010000005">
    <property type="protein sequence ID" value="KAK1629108.1"/>
    <property type="molecule type" value="Genomic_DNA"/>
</dbReference>
<keyword evidence="4 14" id="KW-0479">Metal-binding</keyword>